<evidence type="ECO:0000313" key="2">
    <source>
        <dbReference type="Proteomes" id="UP001151760"/>
    </source>
</evidence>
<gene>
    <name evidence="1" type="ORF">Tco_1124886</name>
</gene>
<organism evidence="1 2">
    <name type="scientific">Tanacetum coccineum</name>
    <dbReference type="NCBI Taxonomy" id="301880"/>
    <lineage>
        <taxon>Eukaryota</taxon>
        <taxon>Viridiplantae</taxon>
        <taxon>Streptophyta</taxon>
        <taxon>Embryophyta</taxon>
        <taxon>Tracheophyta</taxon>
        <taxon>Spermatophyta</taxon>
        <taxon>Magnoliopsida</taxon>
        <taxon>eudicotyledons</taxon>
        <taxon>Gunneridae</taxon>
        <taxon>Pentapetalae</taxon>
        <taxon>asterids</taxon>
        <taxon>campanulids</taxon>
        <taxon>Asterales</taxon>
        <taxon>Asteraceae</taxon>
        <taxon>Asteroideae</taxon>
        <taxon>Anthemideae</taxon>
        <taxon>Anthemidinae</taxon>
        <taxon>Tanacetum</taxon>
    </lineage>
</organism>
<protein>
    <submittedName>
        <fullName evidence="1">Uncharacterized protein</fullName>
    </submittedName>
</protein>
<reference evidence="1" key="2">
    <citation type="submission" date="2022-01" db="EMBL/GenBank/DDBJ databases">
        <authorList>
            <person name="Yamashiro T."/>
            <person name="Shiraishi A."/>
            <person name="Satake H."/>
            <person name="Nakayama K."/>
        </authorList>
    </citation>
    <scope>NUCLEOTIDE SEQUENCE</scope>
</reference>
<evidence type="ECO:0000313" key="1">
    <source>
        <dbReference type="EMBL" id="GJU08456.1"/>
    </source>
</evidence>
<sequence>MISRIDHAINFNTPSLFPYRIFASIQTIFRRFLTEDLILFARCSMGELTHINLIPSGINKNDLDPWRRNYLIKELLLMMYSFLDPSEESKSEISNATRGTVDLSAVVVKDAMISFFDTASFHFVHLCCSSSPRPPAKPPDDGIFFDFEPDTGVLTAKVVEDISEHYVLMPKLLPTQPTVCPNIDTLPSFSSKKRTKFLQYCSSTGDHKVFNPGILSSPLLSYRGKFTYAFSESPMMMSGRDISFLEVLRLSCARGLWSHLPLDLQSLRILIYGNTILYQLLGVQSTLTYGLHPLSRFSPHPLKVPIFDPGSKKSHYFSVLSSHPNLSTILQTHPQPPSEPSVSYP</sequence>
<proteinExistence type="predicted"/>
<reference evidence="1" key="1">
    <citation type="journal article" date="2022" name="Int. J. Mol. Sci.">
        <title>Draft Genome of Tanacetum Coccineum: Genomic Comparison of Closely Related Tanacetum-Family Plants.</title>
        <authorList>
            <person name="Yamashiro T."/>
            <person name="Shiraishi A."/>
            <person name="Nakayama K."/>
            <person name="Satake H."/>
        </authorList>
    </citation>
    <scope>NUCLEOTIDE SEQUENCE</scope>
</reference>
<dbReference type="EMBL" id="BQNB010021633">
    <property type="protein sequence ID" value="GJU08456.1"/>
    <property type="molecule type" value="Genomic_DNA"/>
</dbReference>
<keyword evidence="2" id="KW-1185">Reference proteome</keyword>
<comment type="caution">
    <text evidence="1">The sequence shown here is derived from an EMBL/GenBank/DDBJ whole genome shotgun (WGS) entry which is preliminary data.</text>
</comment>
<name>A0ABQ5J7E1_9ASTR</name>
<accession>A0ABQ5J7E1</accession>
<dbReference type="Proteomes" id="UP001151760">
    <property type="component" value="Unassembled WGS sequence"/>
</dbReference>